<dbReference type="EMBL" id="JAAIJR010000051">
    <property type="protein sequence ID" value="NEX21329.1"/>
    <property type="molecule type" value="Genomic_DNA"/>
</dbReference>
<evidence type="ECO:0000256" key="1">
    <source>
        <dbReference type="SAM" id="MobiDB-lite"/>
    </source>
</evidence>
<feature type="chain" id="PRO_5026949676" description="PepSY domain-containing protein" evidence="2">
    <location>
        <begin position="22"/>
        <end position="142"/>
    </location>
</feature>
<proteinExistence type="predicted"/>
<evidence type="ECO:0000256" key="2">
    <source>
        <dbReference type="SAM" id="SignalP"/>
    </source>
</evidence>
<dbReference type="AlphaFoldDB" id="A0A6P1DU77"/>
<sequence>MKPSTLAIALLIATAAPVTLASTAAEREYQRGYDDCSHGRYDQDRHGESYKKGCRAAEDGQPSKAPAGNHAAKAKLSDLKGMDAIKAIDVMTERGFTSVDTLTAGDTLYSTYYNAKTHQCVQLTTEDRVVSVDNVPSHPKCR</sequence>
<reference evidence="3 4" key="2">
    <citation type="submission" date="2020-02" db="EMBL/GenBank/DDBJ databases">
        <title>Genome sequences of Thiorhodococcus mannitoliphagus and Thiorhodococcus minor, purple sulfur photosynthetic bacteria in the gammaproteobacterial family, Chromatiaceae.</title>
        <authorList>
            <person name="Aviles F.A."/>
            <person name="Meyer T.E."/>
            <person name="Kyndt J.A."/>
        </authorList>
    </citation>
    <scope>NUCLEOTIDE SEQUENCE [LARGE SCALE GENOMIC DNA]</scope>
    <source>
        <strain evidence="3 4">DSM 18266</strain>
    </source>
</reference>
<evidence type="ECO:0000313" key="4">
    <source>
        <dbReference type="Proteomes" id="UP000471640"/>
    </source>
</evidence>
<accession>A0A6P1DU77</accession>
<evidence type="ECO:0008006" key="5">
    <source>
        <dbReference type="Google" id="ProtNLM"/>
    </source>
</evidence>
<keyword evidence="2" id="KW-0732">Signal</keyword>
<organism evidence="3 4">
    <name type="scientific">Thiorhodococcus mannitoliphagus</name>
    <dbReference type="NCBI Taxonomy" id="329406"/>
    <lineage>
        <taxon>Bacteria</taxon>
        <taxon>Pseudomonadati</taxon>
        <taxon>Pseudomonadota</taxon>
        <taxon>Gammaproteobacteria</taxon>
        <taxon>Chromatiales</taxon>
        <taxon>Chromatiaceae</taxon>
        <taxon>Thiorhodococcus</taxon>
    </lineage>
</organism>
<dbReference type="RefSeq" id="WP_164654431.1">
    <property type="nucleotide sequence ID" value="NZ_JAAIJR010000051.1"/>
</dbReference>
<feature type="signal peptide" evidence="2">
    <location>
        <begin position="1"/>
        <end position="21"/>
    </location>
</feature>
<feature type="region of interest" description="Disordered" evidence="1">
    <location>
        <begin position="36"/>
        <end position="70"/>
    </location>
</feature>
<dbReference type="Proteomes" id="UP000471640">
    <property type="component" value="Unassembled WGS sequence"/>
</dbReference>
<comment type="caution">
    <text evidence="3">The sequence shown here is derived from an EMBL/GenBank/DDBJ whole genome shotgun (WGS) entry which is preliminary data.</text>
</comment>
<reference evidence="4" key="1">
    <citation type="journal article" date="2020" name="Microbiol. Resour. Announc.">
        <title>Draft Genome Sequences of Thiorhodococcus mannitoliphagus and Thiorhodococcus minor, Purple Sulfur Photosynthetic Bacteria in the Gammaproteobacterial Family Chromatiaceae.</title>
        <authorList>
            <person name="Aviles F.A."/>
            <person name="Meyer T.E."/>
            <person name="Kyndt J.A."/>
        </authorList>
    </citation>
    <scope>NUCLEOTIDE SEQUENCE [LARGE SCALE GENOMIC DNA]</scope>
    <source>
        <strain evidence="4">DSM 18266</strain>
    </source>
</reference>
<name>A0A6P1DU77_9GAMM</name>
<evidence type="ECO:0000313" key="3">
    <source>
        <dbReference type="EMBL" id="NEX21329.1"/>
    </source>
</evidence>
<keyword evidence="4" id="KW-1185">Reference proteome</keyword>
<gene>
    <name evidence="3" type="ORF">G3480_13575</name>
</gene>
<feature type="compositionally biased region" description="Basic and acidic residues" evidence="1">
    <location>
        <begin position="36"/>
        <end position="58"/>
    </location>
</feature>
<protein>
    <recommendedName>
        <fullName evidence="5">PepSY domain-containing protein</fullName>
    </recommendedName>
</protein>